<feature type="domain" description="MaoC-like" evidence="1">
    <location>
        <begin position="17"/>
        <end position="122"/>
    </location>
</feature>
<dbReference type="AlphaFoldDB" id="A0A839URX5"/>
<evidence type="ECO:0000313" key="2">
    <source>
        <dbReference type="EMBL" id="MBB3169461.1"/>
    </source>
</evidence>
<dbReference type="InterPro" id="IPR029069">
    <property type="entry name" value="HotDog_dom_sf"/>
</dbReference>
<protein>
    <submittedName>
        <fullName evidence="2">Acyl dehydratase</fullName>
    </submittedName>
</protein>
<organism evidence="2 3">
    <name type="scientific">Simiduia aestuariiviva</name>
    <dbReference type="NCBI Taxonomy" id="1510459"/>
    <lineage>
        <taxon>Bacteria</taxon>
        <taxon>Pseudomonadati</taxon>
        <taxon>Pseudomonadota</taxon>
        <taxon>Gammaproteobacteria</taxon>
        <taxon>Cellvibrionales</taxon>
        <taxon>Cellvibrionaceae</taxon>
        <taxon>Simiduia</taxon>
    </lineage>
</organism>
<dbReference type="Proteomes" id="UP000559987">
    <property type="component" value="Unassembled WGS sequence"/>
</dbReference>
<dbReference type="RefSeq" id="WP_183910923.1">
    <property type="nucleotide sequence ID" value="NZ_JACHXZ010000003.1"/>
</dbReference>
<sequence length="157" mass="17247">MSPELPVPPVLAELLAQGQTHSHWVALDQAKINAFAELTGDHQFIHVDETAARTTPFGGTIAHGFLVLSLMPVLTYPLMGDLVNRATLINYGCNKLRFVAPVKAGRRVRLASQVSSIEAKAQGWLITQALTFEIENEPKPAIVCEWLSLCLLHPEQQ</sequence>
<accession>A0A839URX5</accession>
<dbReference type="SUPFAM" id="SSF54637">
    <property type="entry name" value="Thioesterase/thiol ester dehydrase-isomerase"/>
    <property type="match status" value="1"/>
</dbReference>
<dbReference type="Gene3D" id="3.10.129.10">
    <property type="entry name" value="Hotdog Thioesterase"/>
    <property type="match status" value="1"/>
</dbReference>
<keyword evidence="3" id="KW-1185">Reference proteome</keyword>
<dbReference type="EMBL" id="JACHXZ010000003">
    <property type="protein sequence ID" value="MBB3169461.1"/>
    <property type="molecule type" value="Genomic_DNA"/>
</dbReference>
<dbReference type="PANTHER" id="PTHR42993:SF1">
    <property type="entry name" value="MAOC-LIKE DEHYDRATASE DOMAIN-CONTAINING PROTEIN"/>
    <property type="match status" value="1"/>
</dbReference>
<evidence type="ECO:0000259" key="1">
    <source>
        <dbReference type="Pfam" id="PF01575"/>
    </source>
</evidence>
<dbReference type="InterPro" id="IPR039375">
    <property type="entry name" value="NodN-like"/>
</dbReference>
<dbReference type="PANTHER" id="PTHR42993">
    <property type="entry name" value="MAOC-LIKE DEHYDRATASE DOMAIN-CONTAINING PROTEIN"/>
    <property type="match status" value="1"/>
</dbReference>
<proteinExistence type="predicted"/>
<dbReference type="CDD" id="cd03450">
    <property type="entry name" value="NodN"/>
    <property type="match status" value="1"/>
</dbReference>
<dbReference type="InterPro" id="IPR002539">
    <property type="entry name" value="MaoC-like_dom"/>
</dbReference>
<evidence type="ECO:0000313" key="3">
    <source>
        <dbReference type="Proteomes" id="UP000559987"/>
    </source>
</evidence>
<reference evidence="2 3" key="1">
    <citation type="submission" date="2020-08" db="EMBL/GenBank/DDBJ databases">
        <title>Genomic Encyclopedia of Type Strains, Phase III (KMG-III): the genomes of soil and plant-associated and newly described type strains.</title>
        <authorList>
            <person name="Whitman W."/>
        </authorList>
    </citation>
    <scope>NUCLEOTIDE SEQUENCE [LARGE SCALE GENOMIC DNA]</scope>
    <source>
        <strain evidence="2 3">CECT 8571</strain>
    </source>
</reference>
<comment type="caution">
    <text evidence="2">The sequence shown here is derived from an EMBL/GenBank/DDBJ whole genome shotgun (WGS) entry which is preliminary data.</text>
</comment>
<dbReference type="Pfam" id="PF01575">
    <property type="entry name" value="MaoC_dehydratas"/>
    <property type="match status" value="1"/>
</dbReference>
<name>A0A839URX5_9GAMM</name>
<gene>
    <name evidence="2" type="ORF">FHS30_002669</name>
</gene>